<feature type="compositionally biased region" description="Basic and acidic residues" evidence="1">
    <location>
        <begin position="196"/>
        <end position="215"/>
    </location>
</feature>
<sequence length="228" mass="25189">MPKTANKFRALLMVQDGLLRGDDRCAPGPKHFPAFLWPEGEPGHQDDFYGGFMRGDLIFKAALCILYGPTAALRPDGVSEGRRDSIAEIYGIDEVTPALLAYLAMQVRFALDSQGTFGAGDSKKPKTARSGWPLREFYYHILDFIERKMPRTDHQALLDWWNARLFGEGINDAPENGGDLVGHAAPDTAELMLAQARERERRHSEETDDIRRLDSEPGPSGAGSSAAT</sequence>
<dbReference type="STRING" id="139420.A0A371DFK3"/>
<gene>
    <name evidence="2" type="ORF">OH76DRAFT_1481609</name>
</gene>
<proteinExistence type="predicted"/>
<accession>A0A371DFK3</accession>
<organism evidence="2 3">
    <name type="scientific">Lentinus brumalis</name>
    <dbReference type="NCBI Taxonomy" id="2498619"/>
    <lineage>
        <taxon>Eukaryota</taxon>
        <taxon>Fungi</taxon>
        <taxon>Dikarya</taxon>
        <taxon>Basidiomycota</taxon>
        <taxon>Agaricomycotina</taxon>
        <taxon>Agaricomycetes</taxon>
        <taxon>Polyporales</taxon>
        <taxon>Polyporaceae</taxon>
        <taxon>Lentinus</taxon>
    </lineage>
</organism>
<keyword evidence="3" id="KW-1185">Reference proteome</keyword>
<dbReference type="EMBL" id="KZ857395">
    <property type="protein sequence ID" value="RDX51331.1"/>
    <property type="molecule type" value="Genomic_DNA"/>
</dbReference>
<dbReference type="InterPro" id="IPR046521">
    <property type="entry name" value="DUF6698"/>
</dbReference>
<dbReference type="Pfam" id="PF20414">
    <property type="entry name" value="DUF6698"/>
    <property type="match status" value="1"/>
</dbReference>
<evidence type="ECO:0000313" key="2">
    <source>
        <dbReference type="EMBL" id="RDX51331.1"/>
    </source>
</evidence>
<name>A0A371DFK3_9APHY</name>
<evidence type="ECO:0000256" key="1">
    <source>
        <dbReference type="SAM" id="MobiDB-lite"/>
    </source>
</evidence>
<dbReference type="OrthoDB" id="3259047at2759"/>
<feature type="compositionally biased region" description="Low complexity" evidence="1">
    <location>
        <begin position="217"/>
        <end position="228"/>
    </location>
</feature>
<reference evidence="2 3" key="1">
    <citation type="journal article" date="2018" name="Biotechnol. Biofuels">
        <title>Integrative visual omics of the white-rot fungus Polyporus brumalis exposes the biotechnological potential of its oxidative enzymes for delignifying raw plant biomass.</title>
        <authorList>
            <person name="Miyauchi S."/>
            <person name="Rancon A."/>
            <person name="Drula E."/>
            <person name="Hage H."/>
            <person name="Chaduli D."/>
            <person name="Favel A."/>
            <person name="Grisel S."/>
            <person name="Henrissat B."/>
            <person name="Herpoel-Gimbert I."/>
            <person name="Ruiz-Duenas F.J."/>
            <person name="Chevret D."/>
            <person name="Hainaut M."/>
            <person name="Lin J."/>
            <person name="Wang M."/>
            <person name="Pangilinan J."/>
            <person name="Lipzen A."/>
            <person name="Lesage-Meessen L."/>
            <person name="Navarro D."/>
            <person name="Riley R."/>
            <person name="Grigoriev I.V."/>
            <person name="Zhou S."/>
            <person name="Raouche S."/>
            <person name="Rosso M.N."/>
        </authorList>
    </citation>
    <scope>NUCLEOTIDE SEQUENCE [LARGE SCALE GENOMIC DNA]</scope>
    <source>
        <strain evidence="2 3">BRFM 1820</strain>
    </source>
</reference>
<dbReference type="AlphaFoldDB" id="A0A371DFK3"/>
<dbReference type="Proteomes" id="UP000256964">
    <property type="component" value="Unassembled WGS sequence"/>
</dbReference>
<feature type="region of interest" description="Disordered" evidence="1">
    <location>
        <begin position="194"/>
        <end position="228"/>
    </location>
</feature>
<evidence type="ECO:0000313" key="3">
    <source>
        <dbReference type="Proteomes" id="UP000256964"/>
    </source>
</evidence>
<protein>
    <submittedName>
        <fullName evidence="2">Uncharacterized protein</fullName>
    </submittedName>
</protein>